<feature type="binding site" evidence="3">
    <location>
        <position position="174"/>
    </location>
    <ligand>
        <name>Cu cation</name>
        <dbReference type="ChEBI" id="CHEBI:23378"/>
    </ligand>
</feature>
<dbReference type="GO" id="GO:0046872">
    <property type="term" value="F:metal ion binding"/>
    <property type="evidence" value="ECO:0007669"/>
    <property type="project" value="UniProtKB-KW"/>
</dbReference>
<comment type="similarity">
    <text evidence="1">Belongs to the SCO1/2 family.</text>
</comment>
<feature type="binding site" evidence="3">
    <location>
        <position position="90"/>
    </location>
    <ligand>
        <name>Cu cation</name>
        <dbReference type="ChEBI" id="CHEBI:23378"/>
    </ligand>
</feature>
<keyword evidence="4" id="KW-1015">Disulfide bond</keyword>
<dbReference type="InterPro" id="IPR013766">
    <property type="entry name" value="Thioredoxin_domain"/>
</dbReference>
<keyword evidence="5" id="KW-0472">Membrane</keyword>
<feature type="disulfide bond" description="Redox-active" evidence="4">
    <location>
        <begin position="86"/>
        <end position="90"/>
    </location>
</feature>
<keyword evidence="3" id="KW-0479">Metal-binding</keyword>
<keyword evidence="5" id="KW-0812">Transmembrane</keyword>
<dbReference type="InterPro" id="IPR036249">
    <property type="entry name" value="Thioredoxin-like_sf"/>
</dbReference>
<organism evidence="7 8">
    <name type="scientific">Eiseniibacteriota bacterium</name>
    <dbReference type="NCBI Taxonomy" id="2212470"/>
    <lineage>
        <taxon>Bacteria</taxon>
        <taxon>Candidatus Eiseniibacteriota</taxon>
    </lineage>
</organism>
<evidence type="ECO:0000313" key="7">
    <source>
        <dbReference type="EMBL" id="TMQ47682.1"/>
    </source>
</evidence>
<dbReference type="Proteomes" id="UP000316292">
    <property type="component" value="Unassembled WGS sequence"/>
</dbReference>
<feature type="domain" description="Thioredoxin" evidence="6">
    <location>
        <begin position="48"/>
        <end position="210"/>
    </location>
</feature>
<feature type="transmembrane region" description="Helical" evidence="5">
    <location>
        <begin position="17"/>
        <end position="39"/>
    </location>
</feature>
<evidence type="ECO:0000256" key="4">
    <source>
        <dbReference type="PIRSR" id="PIRSR603782-2"/>
    </source>
</evidence>
<sequence>MALPQRAEEGTQGLTRVVAPTVAGLAVAFVLSAAVPSLAHQPGRDARLPTIGAAPAFALTTADGGRLALADLRGKIVAVTFIYATCADTCPLLTAKLAALGKRMGKDFGADVAFVAITVDPERDTPGVLRSYAQAHGARGAGWAFLTGTPAEIKDVAQRYGVFARKTDRGDVDHTFLTSLVDRAGALRVQYMGVRFDPNEMLRDLHSLLREGSR</sequence>
<dbReference type="PANTHER" id="PTHR12151">
    <property type="entry name" value="ELECTRON TRANSPORT PROTIN SCO1/SENC FAMILY MEMBER"/>
    <property type="match status" value="1"/>
</dbReference>
<evidence type="ECO:0000256" key="1">
    <source>
        <dbReference type="ARBA" id="ARBA00010996"/>
    </source>
</evidence>
<gene>
    <name evidence="7" type="ORF">E6K71_09220</name>
</gene>
<evidence type="ECO:0000313" key="8">
    <source>
        <dbReference type="Proteomes" id="UP000316292"/>
    </source>
</evidence>
<reference evidence="7 8" key="1">
    <citation type="journal article" date="2019" name="Nat. Microbiol.">
        <title>Mediterranean grassland soil C-N compound turnover is dependent on rainfall and depth, and is mediated by genomically divergent microorganisms.</title>
        <authorList>
            <person name="Diamond S."/>
            <person name="Andeer P.F."/>
            <person name="Li Z."/>
            <person name="Crits-Christoph A."/>
            <person name="Burstein D."/>
            <person name="Anantharaman K."/>
            <person name="Lane K.R."/>
            <person name="Thomas B.C."/>
            <person name="Pan C."/>
            <person name="Northen T.R."/>
            <person name="Banfield J.F."/>
        </authorList>
    </citation>
    <scope>NUCLEOTIDE SEQUENCE [LARGE SCALE GENOMIC DNA]</scope>
    <source>
        <strain evidence="7">WS_1</strain>
    </source>
</reference>
<name>A0A538S8H3_UNCEI</name>
<dbReference type="EMBL" id="VBOR01000101">
    <property type="protein sequence ID" value="TMQ47682.1"/>
    <property type="molecule type" value="Genomic_DNA"/>
</dbReference>
<dbReference type="Pfam" id="PF02630">
    <property type="entry name" value="SCO1-SenC"/>
    <property type="match status" value="1"/>
</dbReference>
<accession>A0A538S8H3</accession>
<dbReference type="CDD" id="cd02968">
    <property type="entry name" value="SCO"/>
    <property type="match status" value="1"/>
</dbReference>
<evidence type="ECO:0000259" key="6">
    <source>
        <dbReference type="PROSITE" id="PS51352"/>
    </source>
</evidence>
<keyword evidence="5" id="KW-1133">Transmembrane helix</keyword>
<dbReference type="AlphaFoldDB" id="A0A538S8H3"/>
<evidence type="ECO:0000256" key="5">
    <source>
        <dbReference type="SAM" id="Phobius"/>
    </source>
</evidence>
<feature type="binding site" evidence="3">
    <location>
        <position position="86"/>
    </location>
    <ligand>
        <name>Cu cation</name>
        <dbReference type="ChEBI" id="CHEBI:23378"/>
    </ligand>
</feature>
<dbReference type="Gene3D" id="3.40.30.10">
    <property type="entry name" value="Glutaredoxin"/>
    <property type="match status" value="1"/>
</dbReference>
<dbReference type="InterPro" id="IPR003782">
    <property type="entry name" value="SCO1/SenC"/>
</dbReference>
<keyword evidence="2 3" id="KW-0186">Copper</keyword>
<dbReference type="PROSITE" id="PS51352">
    <property type="entry name" value="THIOREDOXIN_2"/>
    <property type="match status" value="1"/>
</dbReference>
<dbReference type="PANTHER" id="PTHR12151:SF25">
    <property type="entry name" value="LINALOOL DEHYDRATASE_ISOMERASE DOMAIN-CONTAINING PROTEIN"/>
    <property type="match status" value="1"/>
</dbReference>
<protein>
    <submittedName>
        <fullName evidence="7">SCO family protein</fullName>
    </submittedName>
</protein>
<dbReference type="SUPFAM" id="SSF52833">
    <property type="entry name" value="Thioredoxin-like"/>
    <property type="match status" value="1"/>
</dbReference>
<evidence type="ECO:0000256" key="3">
    <source>
        <dbReference type="PIRSR" id="PIRSR603782-1"/>
    </source>
</evidence>
<proteinExistence type="inferred from homology"/>
<evidence type="ECO:0000256" key="2">
    <source>
        <dbReference type="ARBA" id="ARBA00023008"/>
    </source>
</evidence>
<comment type="caution">
    <text evidence="7">The sequence shown here is derived from an EMBL/GenBank/DDBJ whole genome shotgun (WGS) entry which is preliminary data.</text>
</comment>